<evidence type="ECO:0000313" key="2">
    <source>
        <dbReference type="EMBL" id="KAE8397806.1"/>
    </source>
</evidence>
<name>A0A5N7CUC5_9EURO</name>
<sequence>MPSSRTPLGFTKSGLLCIGISVSPDTILLWSFSWDVSLTHTHASFYFSFLGWSLFLFFLCC</sequence>
<keyword evidence="1" id="KW-0472">Membrane</keyword>
<evidence type="ECO:0000256" key="1">
    <source>
        <dbReference type="SAM" id="Phobius"/>
    </source>
</evidence>
<dbReference type="EMBL" id="ML736877">
    <property type="protein sequence ID" value="KAE8397806.1"/>
    <property type="molecule type" value="Genomic_DNA"/>
</dbReference>
<dbReference type="AlphaFoldDB" id="A0A5N7CUC5"/>
<protein>
    <submittedName>
        <fullName evidence="2">Uncharacterized protein</fullName>
    </submittedName>
</protein>
<gene>
    <name evidence="2" type="ORF">BDV37DRAFT_264783</name>
</gene>
<keyword evidence="1" id="KW-1133">Transmembrane helix</keyword>
<keyword evidence="1" id="KW-0812">Transmembrane</keyword>
<keyword evidence="3" id="KW-1185">Reference proteome</keyword>
<accession>A0A5N7CUC5</accession>
<dbReference type="Proteomes" id="UP000325579">
    <property type="component" value="Unassembled WGS sequence"/>
</dbReference>
<reference evidence="2 3" key="1">
    <citation type="submission" date="2019-04" db="EMBL/GenBank/DDBJ databases">
        <authorList>
            <consortium name="DOE Joint Genome Institute"/>
            <person name="Mondo S."/>
            <person name="Kjaerbolling I."/>
            <person name="Vesth T."/>
            <person name="Frisvad J.C."/>
            <person name="Nybo J.L."/>
            <person name="Theobald S."/>
            <person name="Kildgaard S."/>
            <person name="Isbrandt T."/>
            <person name="Kuo A."/>
            <person name="Sato A."/>
            <person name="Lyhne E.K."/>
            <person name="Kogle M.E."/>
            <person name="Wiebenga A."/>
            <person name="Kun R.S."/>
            <person name="Lubbers R.J."/>
            <person name="Makela M.R."/>
            <person name="Barry K."/>
            <person name="Chovatia M."/>
            <person name="Clum A."/>
            <person name="Daum C."/>
            <person name="Haridas S."/>
            <person name="He G."/>
            <person name="LaButti K."/>
            <person name="Lipzen A."/>
            <person name="Riley R."/>
            <person name="Salamov A."/>
            <person name="Simmons B.A."/>
            <person name="Magnuson J.K."/>
            <person name="Henrissat B."/>
            <person name="Mortensen U.H."/>
            <person name="Larsen T.O."/>
            <person name="Devries R.P."/>
            <person name="Grigoriev I.V."/>
            <person name="Machida M."/>
            <person name="Baker S.E."/>
            <person name="Andersen M.R."/>
            <person name="Cantor M.N."/>
            <person name="Hua S.X."/>
        </authorList>
    </citation>
    <scope>NUCLEOTIDE SEQUENCE [LARGE SCALE GENOMIC DNA]</scope>
    <source>
        <strain evidence="2 3">CBS 119388</strain>
    </source>
</reference>
<dbReference type="RefSeq" id="XP_031935125.1">
    <property type="nucleotide sequence ID" value="XM_032083712.1"/>
</dbReference>
<feature type="transmembrane region" description="Helical" evidence="1">
    <location>
        <begin position="43"/>
        <end position="60"/>
    </location>
</feature>
<proteinExistence type="predicted"/>
<dbReference type="GeneID" id="43668403"/>
<organism evidence="2 3">
    <name type="scientific">Aspergillus pseudonomiae</name>
    <dbReference type="NCBI Taxonomy" id="1506151"/>
    <lineage>
        <taxon>Eukaryota</taxon>
        <taxon>Fungi</taxon>
        <taxon>Dikarya</taxon>
        <taxon>Ascomycota</taxon>
        <taxon>Pezizomycotina</taxon>
        <taxon>Eurotiomycetes</taxon>
        <taxon>Eurotiomycetidae</taxon>
        <taxon>Eurotiales</taxon>
        <taxon>Aspergillaceae</taxon>
        <taxon>Aspergillus</taxon>
        <taxon>Aspergillus subgen. Circumdati</taxon>
    </lineage>
</organism>
<evidence type="ECO:0000313" key="3">
    <source>
        <dbReference type="Proteomes" id="UP000325579"/>
    </source>
</evidence>